<sequence>MVQKKAKPVNGEDSSPNSTEKLSTADRTARLRLRAAWMYFVEEKTQNEIAQHLGLGRVTVVRLLSDARERQEVKFSIEGELGECVEIERKLEQKFGIREAIVVPVSSAEGDACLPISAATGEYLSKLVSPEMKIGVGWGRTLWESLAYINAESVPKVSVVSMLGGITKTKQFNPSEFAWRFSNLFKAECFLMTAPAIVDSRQTKQALIEHCGLNEVFNKATDLDAVLLSIGDMDKESTPYRYSFVPEEVRESMVEAGAVGEFLFNYFDVQGRPIVHPIQDRVMSVSQDVVAKCPERILVSGGVRKALALLGGLRAIKPTVFVTDELCAKKILDLAG</sequence>
<organism evidence="7 8">
    <name type="scientific">Leeia speluncae</name>
    <dbReference type="NCBI Taxonomy" id="2884804"/>
    <lineage>
        <taxon>Bacteria</taxon>
        <taxon>Pseudomonadati</taxon>
        <taxon>Pseudomonadota</taxon>
        <taxon>Betaproteobacteria</taxon>
        <taxon>Neisseriales</taxon>
        <taxon>Leeiaceae</taxon>
        <taxon>Leeia</taxon>
    </lineage>
</organism>
<keyword evidence="8" id="KW-1185">Reference proteome</keyword>
<dbReference type="InterPro" id="IPR007324">
    <property type="entry name" value="Sugar-bd_dom_put"/>
</dbReference>
<gene>
    <name evidence="7" type="ORF">LIN78_12330</name>
</gene>
<dbReference type="PANTHER" id="PTHR34294:SF1">
    <property type="entry name" value="TRANSCRIPTIONAL REGULATOR LSRR"/>
    <property type="match status" value="1"/>
</dbReference>
<dbReference type="EMBL" id="JAJBZT010000006">
    <property type="protein sequence ID" value="MCB6184332.1"/>
    <property type="molecule type" value="Genomic_DNA"/>
</dbReference>
<accession>A0ABS8D878</accession>
<comment type="caution">
    <text evidence="7">The sequence shown here is derived from an EMBL/GenBank/DDBJ whole genome shotgun (WGS) entry which is preliminary data.</text>
</comment>
<dbReference type="Gene3D" id="1.10.10.10">
    <property type="entry name" value="Winged helix-like DNA-binding domain superfamily/Winged helix DNA-binding domain"/>
    <property type="match status" value="1"/>
</dbReference>
<evidence type="ECO:0000256" key="3">
    <source>
        <dbReference type="ARBA" id="ARBA00023125"/>
    </source>
</evidence>
<dbReference type="InterPro" id="IPR036388">
    <property type="entry name" value="WH-like_DNA-bd_sf"/>
</dbReference>
<keyword evidence="2" id="KW-0805">Transcription regulation</keyword>
<proteinExistence type="inferred from homology"/>
<feature type="region of interest" description="Disordered" evidence="5">
    <location>
        <begin position="1"/>
        <end position="25"/>
    </location>
</feature>
<dbReference type="Pfam" id="PF04198">
    <property type="entry name" value="Sugar-bind"/>
    <property type="match status" value="1"/>
</dbReference>
<dbReference type="InterPro" id="IPR051054">
    <property type="entry name" value="SorC_transcr_regulators"/>
</dbReference>
<evidence type="ECO:0000259" key="6">
    <source>
        <dbReference type="Pfam" id="PF04198"/>
    </source>
</evidence>
<dbReference type="SUPFAM" id="SSF100950">
    <property type="entry name" value="NagB/RpiA/CoA transferase-like"/>
    <property type="match status" value="1"/>
</dbReference>
<name>A0ABS8D878_9NEIS</name>
<dbReference type="Proteomes" id="UP001165395">
    <property type="component" value="Unassembled WGS sequence"/>
</dbReference>
<evidence type="ECO:0000256" key="4">
    <source>
        <dbReference type="ARBA" id="ARBA00023163"/>
    </source>
</evidence>
<reference evidence="7" key="1">
    <citation type="submission" date="2021-10" db="EMBL/GenBank/DDBJ databases">
        <title>The complete genome sequence of Leeia sp. TBRC 13508.</title>
        <authorList>
            <person name="Charoenyingcharoen P."/>
            <person name="Yukphan P."/>
        </authorList>
    </citation>
    <scope>NUCLEOTIDE SEQUENCE</scope>
    <source>
        <strain evidence="7">TBRC 13508</strain>
    </source>
</reference>
<evidence type="ECO:0000313" key="7">
    <source>
        <dbReference type="EMBL" id="MCB6184332.1"/>
    </source>
</evidence>
<evidence type="ECO:0000313" key="8">
    <source>
        <dbReference type="Proteomes" id="UP001165395"/>
    </source>
</evidence>
<feature type="compositionally biased region" description="Polar residues" evidence="5">
    <location>
        <begin position="12"/>
        <end position="22"/>
    </location>
</feature>
<keyword evidence="3" id="KW-0238">DNA-binding</keyword>
<evidence type="ECO:0000256" key="5">
    <source>
        <dbReference type="SAM" id="MobiDB-lite"/>
    </source>
</evidence>
<evidence type="ECO:0000256" key="1">
    <source>
        <dbReference type="ARBA" id="ARBA00010466"/>
    </source>
</evidence>
<evidence type="ECO:0000256" key="2">
    <source>
        <dbReference type="ARBA" id="ARBA00023015"/>
    </source>
</evidence>
<keyword evidence="4" id="KW-0804">Transcription</keyword>
<dbReference type="PANTHER" id="PTHR34294">
    <property type="entry name" value="TRANSCRIPTIONAL REGULATOR-RELATED"/>
    <property type="match status" value="1"/>
</dbReference>
<dbReference type="Gene3D" id="3.40.50.1360">
    <property type="match status" value="1"/>
</dbReference>
<dbReference type="InterPro" id="IPR037171">
    <property type="entry name" value="NagB/RpiA_transferase-like"/>
</dbReference>
<feature type="domain" description="Sugar-binding" evidence="6">
    <location>
        <begin position="81"/>
        <end position="332"/>
    </location>
</feature>
<dbReference type="RefSeq" id="WP_227181143.1">
    <property type="nucleotide sequence ID" value="NZ_JAJBZT010000006.1"/>
</dbReference>
<protein>
    <submittedName>
        <fullName evidence="7">Sugar-binding transcriptional regulator</fullName>
    </submittedName>
</protein>
<comment type="similarity">
    <text evidence="1">Belongs to the SorC transcriptional regulatory family.</text>
</comment>